<feature type="region of interest" description="Disordered" evidence="1">
    <location>
        <begin position="211"/>
        <end position="232"/>
    </location>
</feature>
<dbReference type="AlphaFoldDB" id="A0A543J1T7"/>
<proteinExistence type="predicted"/>
<comment type="caution">
    <text evidence="2">The sequence shown here is derived from an EMBL/GenBank/DDBJ whole genome shotgun (WGS) entry which is preliminary data.</text>
</comment>
<organism evidence="2 3">
    <name type="scientific">Thermopolyspora flexuosa</name>
    <dbReference type="NCBI Taxonomy" id="103836"/>
    <lineage>
        <taxon>Bacteria</taxon>
        <taxon>Bacillati</taxon>
        <taxon>Actinomycetota</taxon>
        <taxon>Actinomycetes</taxon>
        <taxon>Streptosporangiales</taxon>
        <taxon>Streptosporangiaceae</taxon>
        <taxon>Thermopolyspora</taxon>
    </lineage>
</organism>
<evidence type="ECO:0000313" key="2">
    <source>
        <dbReference type="EMBL" id="TQM76789.1"/>
    </source>
</evidence>
<name>A0A543J1T7_9ACTN</name>
<accession>A0A543J1T7</accession>
<evidence type="ECO:0000256" key="1">
    <source>
        <dbReference type="SAM" id="MobiDB-lite"/>
    </source>
</evidence>
<feature type="compositionally biased region" description="Gly residues" evidence="1">
    <location>
        <begin position="223"/>
        <end position="232"/>
    </location>
</feature>
<evidence type="ECO:0000313" key="3">
    <source>
        <dbReference type="Proteomes" id="UP000319213"/>
    </source>
</evidence>
<dbReference type="Pfam" id="PF11271">
    <property type="entry name" value="PorA"/>
    <property type="match status" value="1"/>
</dbReference>
<dbReference type="RefSeq" id="WP_142260619.1">
    <property type="nucleotide sequence ID" value="NZ_BMPV01000005.1"/>
</dbReference>
<sequence length="358" mass="38743">MSGSGKVRAGGRGARTALLAAAAFLATMAVLLRTLVYPGALVLPLEQNRIHHLADRDASFLDPATLEVRRGVPVTATTTLLGDPGAGDERTAVWVEFSSVETEFGQRIDYHERRTAFDRRTGMIVDCCESYVDDVPGARQSGLAFRLPFGADRRDYPMYDPVLRRQVTLRFAGEDTVAGLPVYRYTATAGPVRVEDLPDVYTAEALGLDQGRKKKPAKKGRSAGRGAGNRGEGAGGFVPVSRYVAITRTLWVEPESGLPVQVREQRRDTLRTADGVDRLVAFEADLATDPLDVEILAAEANGFRSWAILVRDVLPPVLLALAPLAVLAAWWTGRRRAGGSAAAQDQQQVPGHDLAESR</sequence>
<protein>
    <submittedName>
        <fullName evidence="2">DUF3068 family protein</fullName>
    </submittedName>
</protein>
<dbReference type="Proteomes" id="UP000319213">
    <property type="component" value="Unassembled WGS sequence"/>
</dbReference>
<dbReference type="OrthoDB" id="153031at2"/>
<gene>
    <name evidence="2" type="ORF">FHX40_3537</name>
</gene>
<dbReference type="EMBL" id="VFPQ01000001">
    <property type="protein sequence ID" value="TQM76789.1"/>
    <property type="molecule type" value="Genomic_DNA"/>
</dbReference>
<keyword evidence="3" id="KW-1185">Reference proteome</keyword>
<feature type="compositionally biased region" description="Basic residues" evidence="1">
    <location>
        <begin position="212"/>
        <end position="222"/>
    </location>
</feature>
<reference evidence="2 3" key="1">
    <citation type="submission" date="2019-06" db="EMBL/GenBank/DDBJ databases">
        <title>Sequencing the genomes of 1000 actinobacteria strains.</title>
        <authorList>
            <person name="Klenk H.-P."/>
        </authorList>
    </citation>
    <scope>NUCLEOTIDE SEQUENCE [LARGE SCALE GENOMIC DNA]</scope>
    <source>
        <strain evidence="2 3">DSM 43186</strain>
    </source>
</reference>
<dbReference type="InterPro" id="IPR021424">
    <property type="entry name" value="PorA"/>
</dbReference>